<accession>A0A2C9L9G7</accession>
<evidence type="ECO:0000313" key="7">
    <source>
        <dbReference type="RefSeq" id="XP_013063835.1"/>
    </source>
</evidence>
<gene>
    <name evidence="3" type="primary">106052918</name>
    <name evidence="6 7" type="synonym">LOC106052918</name>
</gene>
<dbReference type="Proteomes" id="UP000076420">
    <property type="component" value="Unassembled WGS sequence"/>
</dbReference>
<protein>
    <submittedName>
        <fullName evidence="6 7">Uncharacterized protein LOC106052918</fullName>
    </submittedName>
</protein>
<evidence type="ECO:0000313" key="4">
    <source>
        <dbReference type="Proteomes" id="UP000076420"/>
    </source>
</evidence>
<feature type="region of interest" description="Disordered" evidence="1">
    <location>
        <begin position="1"/>
        <end position="26"/>
    </location>
</feature>
<evidence type="ECO:0000313" key="6">
    <source>
        <dbReference type="RefSeq" id="XP_013063834.1"/>
    </source>
</evidence>
<organism evidence="3 4">
    <name type="scientific">Biomphalaria glabrata</name>
    <name type="common">Bloodfluke planorb</name>
    <name type="synonym">Freshwater snail</name>
    <dbReference type="NCBI Taxonomy" id="6526"/>
    <lineage>
        <taxon>Eukaryota</taxon>
        <taxon>Metazoa</taxon>
        <taxon>Spiralia</taxon>
        <taxon>Lophotrochozoa</taxon>
        <taxon>Mollusca</taxon>
        <taxon>Gastropoda</taxon>
        <taxon>Heterobranchia</taxon>
        <taxon>Euthyneura</taxon>
        <taxon>Panpulmonata</taxon>
        <taxon>Hygrophila</taxon>
        <taxon>Lymnaeoidea</taxon>
        <taxon>Planorbidae</taxon>
        <taxon>Biomphalaria</taxon>
    </lineage>
</organism>
<feature type="compositionally biased region" description="Polar residues" evidence="1">
    <location>
        <begin position="1"/>
        <end position="22"/>
    </location>
</feature>
<dbReference type="EnsemblMetazoa" id="BGLB028636-RB">
    <property type="protein sequence ID" value="BGLB028636-PB"/>
    <property type="gene ID" value="BGLB028636"/>
</dbReference>
<dbReference type="RefSeq" id="XP_013063835.1">
    <property type="nucleotide sequence ID" value="XM_013208381.2"/>
</dbReference>
<evidence type="ECO:0000256" key="1">
    <source>
        <dbReference type="SAM" id="MobiDB-lite"/>
    </source>
</evidence>
<keyword evidence="2" id="KW-1133">Transmembrane helix</keyword>
<dbReference type="RefSeq" id="XP_013063834.1">
    <property type="nucleotide sequence ID" value="XM_013208380.2"/>
</dbReference>
<evidence type="ECO:0000256" key="2">
    <source>
        <dbReference type="SAM" id="Phobius"/>
    </source>
</evidence>
<dbReference type="Proteomes" id="UP001165740">
    <property type="component" value="Chromosome 2"/>
</dbReference>
<dbReference type="OrthoDB" id="6111410at2759"/>
<dbReference type="GeneID" id="106052918"/>
<evidence type="ECO:0000313" key="5">
    <source>
        <dbReference type="Proteomes" id="UP001165740"/>
    </source>
</evidence>
<keyword evidence="2" id="KW-0812">Transmembrane</keyword>
<dbReference type="KEGG" id="bgt:106052918"/>
<feature type="transmembrane region" description="Helical" evidence="2">
    <location>
        <begin position="130"/>
        <end position="154"/>
    </location>
</feature>
<keyword evidence="2" id="KW-0472">Membrane</keyword>
<feature type="transmembrane region" description="Helical" evidence="2">
    <location>
        <begin position="95"/>
        <end position="115"/>
    </location>
</feature>
<reference evidence="6 7" key="2">
    <citation type="submission" date="2025-04" db="UniProtKB">
        <authorList>
            <consortium name="RefSeq"/>
        </authorList>
    </citation>
    <scope>IDENTIFICATION</scope>
</reference>
<dbReference type="VEuPathDB" id="VectorBase:BGLAX_038991"/>
<evidence type="ECO:0000313" key="3">
    <source>
        <dbReference type="EnsemblMetazoa" id="BGLB028636-PA"/>
    </source>
</evidence>
<sequence length="277" mass="31678">MYRNSNINIEMSSQSNSASHKQYNADEDRGQFTRQLSSQSRFKVDARPTKMLCKRVDEFRIEVDEMAFTEHEYDRRRRRRASSRRDRHIRRWRRCYLPAILLVLAGSFFLFVSSIDGFVDKSSVFRQNKLLFQCVGGAALGLGSFLIVLSVVCIHHREDFVKSTAPSLSYTRDQTSETNDQLDGYFRLPSSDSGCPESPADSLAESFRSFDSAGKWISEHRAAFKASARSLRRVYSDTALNENFSKARLVVWAHNYPGKTVNTDGVSEEKPQIPCDT</sequence>
<dbReference type="AlphaFoldDB" id="A0A2C9L9G7"/>
<keyword evidence="5" id="KW-1185">Reference proteome</keyword>
<reference evidence="3" key="1">
    <citation type="submission" date="2020-05" db="UniProtKB">
        <authorList>
            <consortium name="EnsemblMetazoa"/>
        </authorList>
    </citation>
    <scope>IDENTIFICATION</scope>
    <source>
        <strain evidence="3">BB02</strain>
    </source>
</reference>
<dbReference type="VEuPathDB" id="VectorBase:BGLB028636"/>
<name>A0A2C9L9G7_BIOGL</name>
<dbReference type="EnsemblMetazoa" id="BGLB028636-RA">
    <property type="protein sequence ID" value="BGLB028636-PA"/>
    <property type="gene ID" value="BGLB028636"/>
</dbReference>
<proteinExistence type="predicted"/>